<sequence>MKDCDAATAPTELLVCTSCRAGQEIGPDGLRPGAKLHAALAAMDWPDGVELRAVECFSNCDQGCSVVLRGGAGRWTYVYGRLDETLAPVVHDGAARYHATDNGLVPWRERPEHFRKNCIARIPPLELPE</sequence>
<dbReference type="RefSeq" id="WP_100164342.1">
    <property type="nucleotide sequence ID" value="NZ_PGTB01000149.1"/>
</dbReference>
<dbReference type="Pfam" id="PF07845">
    <property type="entry name" value="DUF1636"/>
    <property type="match status" value="1"/>
</dbReference>
<dbReference type="Proteomes" id="UP000231553">
    <property type="component" value="Unassembled WGS sequence"/>
</dbReference>
<dbReference type="CDD" id="cd02980">
    <property type="entry name" value="TRX_Fd_family"/>
    <property type="match status" value="1"/>
</dbReference>
<evidence type="ECO:0000313" key="1">
    <source>
        <dbReference type="EMBL" id="PJE34708.1"/>
    </source>
</evidence>
<protein>
    <submittedName>
        <fullName evidence="1">Metal-binding protein</fullName>
    </submittedName>
</protein>
<accession>A0A2M8IW41</accession>
<dbReference type="InterPro" id="IPR012863">
    <property type="entry name" value="DUF1636"/>
</dbReference>
<gene>
    <name evidence="1" type="ORF">CVM52_20935</name>
</gene>
<proteinExistence type="predicted"/>
<dbReference type="SUPFAM" id="SSF52833">
    <property type="entry name" value="Thioredoxin-like"/>
    <property type="match status" value="1"/>
</dbReference>
<evidence type="ECO:0000313" key="2">
    <source>
        <dbReference type="Proteomes" id="UP000231553"/>
    </source>
</evidence>
<dbReference type="OrthoDB" id="424426at2"/>
<dbReference type="EMBL" id="PGTB01000149">
    <property type="protein sequence ID" value="PJE34708.1"/>
    <property type="molecule type" value="Genomic_DNA"/>
</dbReference>
<dbReference type="AlphaFoldDB" id="A0A2M8IW41"/>
<name>A0A2M8IW41_9RHOB</name>
<organism evidence="1 2">
    <name type="scientific">Pseudooceanicola lipolyticus</name>
    <dbReference type="NCBI Taxonomy" id="2029104"/>
    <lineage>
        <taxon>Bacteria</taxon>
        <taxon>Pseudomonadati</taxon>
        <taxon>Pseudomonadota</taxon>
        <taxon>Alphaproteobacteria</taxon>
        <taxon>Rhodobacterales</taxon>
        <taxon>Paracoccaceae</taxon>
        <taxon>Pseudooceanicola</taxon>
    </lineage>
</organism>
<dbReference type="InterPro" id="IPR036249">
    <property type="entry name" value="Thioredoxin-like_sf"/>
</dbReference>
<reference evidence="1 2" key="1">
    <citation type="journal article" date="2018" name="Int. J. Syst. Evol. Microbiol.">
        <title>Pseudooceanicola lipolyticus sp. nov., a marine alphaproteobacterium, reclassification of Oceanicola flagellatus as Pseudooceanicola flagellatus comb. nov. and emended description of the genus Pseudooceanicola.</title>
        <authorList>
            <person name="Huang M.-M."/>
            <person name="Guo L.-L."/>
            <person name="Wu Y.-H."/>
            <person name="Lai Q.-L."/>
            <person name="Shao Z.-Z."/>
            <person name="Wang C.-S."/>
            <person name="Wu M."/>
            <person name="Xu X.-W."/>
        </authorList>
    </citation>
    <scope>NUCLEOTIDE SEQUENCE [LARGE SCALE GENOMIC DNA]</scope>
    <source>
        <strain evidence="1 2">157</strain>
    </source>
</reference>
<keyword evidence="2" id="KW-1185">Reference proteome</keyword>
<comment type="caution">
    <text evidence="1">The sequence shown here is derived from an EMBL/GenBank/DDBJ whole genome shotgun (WGS) entry which is preliminary data.</text>
</comment>